<sequence length="44" mass="5036">MRSPKPAAAIIKENRFIFFSFIALMPEPHGVFVQRPYVLQTSEA</sequence>
<organism evidence="1">
    <name type="scientific">bioreactor metagenome</name>
    <dbReference type="NCBI Taxonomy" id="1076179"/>
    <lineage>
        <taxon>unclassified sequences</taxon>
        <taxon>metagenomes</taxon>
        <taxon>ecological metagenomes</taxon>
    </lineage>
</organism>
<name>A0A645GB79_9ZZZZ</name>
<gene>
    <name evidence="1" type="ORF">SDC9_170424</name>
</gene>
<comment type="caution">
    <text evidence="1">The sequence shown here is derived from an EMBL/GenBank/DDBJ whole genome shotgun (WGS) entry which is preliminary data.</text>
</comment>
<dbReference type="AlphaFoldDB" id="A0A645GB79"/>
<proteinExistence type="predicted"/>
<evidence type="ECO:0000313" key="1">
    <source>
        <dbReference type="EMBL" id="MPN23039.1"/>
    </source>
</evidence>
<accession>A0A645GB79</accession>
<reference evidence="1" key="1">
    <citation type="submission" date="2019-08" db="EMBL/GenBank/DDBJ databases">
        <authorList>
            <person name="Kucharzyk K."/>
            <person name="Murdoch R.W."/>
            <person name="Higgins S."/>
            <person name="Loffler F."/>
        </authorList>
    </citation>
    <scope>NUCLEOTIDE SEQUENCE</scope>
</reference>
<protein>
    <submittedName>
        <fullName evidence="1">Uncharacterized protein</fullName>
    </submittedName>
</protein>
<dbReference type="EMBL" id="VSSQ01071433">
    <property type="protein sequence ID" value="MPN23039.1"/>
    <property type="molecule type" value="Genomic_DNA"/>
</dbReference>